<dbReference type="AlphaFoldDB" id="A0A512BPF8"/>
<accession>A0A512BPF8</accession>
<reference evidence="1 2" key="1">
    <citation type="submission" date="2019-07" db="EMBL/GenBank/DDBJ databases">
        <title>Whole genome shotgun sequence of Microvirga aerophila NBRC 106136.</title>
        <authorList>
            <person name="Hosoyama A."/>
            <person name="Uohara A."/>
            <person name="Ohji S."/>
            <person name="Ichikawa N."/>
        </authorList>
    </citation>
    <scope>NUCLEOTIDE SEQUENCE [LARGE SCALE GENOMIC DNA]</scope>
    <source>
        <strain evidence="1 2">NBRC 106136</strain>
    </source>
</reference>
<dbReference type="Proteomes" id="UP000321085">
    <property type="component" value="Unassembled WGS sequence"/>
</dbReference>
<sequence length="198" mass="21041">MTGTTLLDGGFTAPVFQSQAIFRLVMDAVAQPGRIVDLGNPVQAPAPLEPAAAAFLATLADYDTPVWFEDNGTDTAASWLTFHTGAAVTKDPWTASFAVLSKNSPVSGWRNFAMGSLSYPDRSATLLLPVESLRDGTPLTLRGPGIETIATIAPCRLPDDFTETMATNTARFPLGFDLLLICASELLALPRTARLVEA</sequence>
<organism evidence="1 2">
    <name type="scientific">Microvirga aerophila</name>
    <dbReference type="NCBI Taxonomy" id="670291"/>
    <lineage>
        <taxon>Bacteria</taxon>
        <taxon>Pseudomonadati</taxon>
        <taxon>Pseudomonadota</taxon>
        <taxon>Alphaproteobacteria</taxon>
        <taxon>Hyphomicrobiales</taxon>
        <taxon>Methylobacteriaceae</taxon>
        <taxon>Microvirga</taxon>
    </lineage>
</organism>
<proteinExistence type="predicted"/>
<dbReference type="InterPro" id="IPR008772">
    <property type="entry name" value="Phosphonate_metab_PhnH"/>
</dbReference>
<evidence type="ECO:0000313" key="1">
    <source>
        <dbReference type="EMBL" id="GEO13842.1"/>
    </source>
</evidence>
<dbReference type="RefSeq" id="WP_114184061.1">
    <property type="nucleotide sequence ID" value="NZ_BJYU01000016.1"/>
</dbReference>
<keyword evidence="1" id="KW-0456">Lyase</keyword>
<comment type="caution">
    <text evidence="1">The sequence shown here is derived from an EMBL/GenBank/DDBJ whole genome shotgun (WGS) entry which is preliminary data.</text>
</comment>
<name>A0A512BPF8_9HYPH</name>
<dbReference type="InterPro" id="IPR038058">
    <property type="entry name" value="PhnH-like_sp"/>
</dbReference>
<dbReference type="EMBL" id="BJYU01000016">
    <property type="protein sequence ID" value="GEO13842.1"/>
    <property type="molecule type" value="Genomic_DNA"/>
</dbReference>
<dbReference type="PIRSF" id="PIRSF020680">
    <property type="entry name" value="PhnH"/>
    <property type="match status" value="1"/>
</dbReference>
<gene>
    <name evidence="1" type="ORF">MAE02_15380</name>
</gene>
<dbReference type="NCBIfam" id="TIGR03292">
    <property type="entry name" value="PhnH_redo"/>
    <property type="match status" value="1"/>
</dbReference>
<dbReference type="OrthoDB" id="9814509at2"/>
<dbReference type="GO" id="GO:0019634">
    <property type="term" value="P:organic phosphonate metabolic process"/>
    <property type="evidence" value="ECO:0007669"/>
    <property type="project" value="InterPro"/>
</dbReference>
<evidence type="ECO:0000313" key="2">
    <source>
        <dbReference type="Proteomes" id="UP000321085"/>
    </source>
</evidence>
<keyword evidence="2" id="KW-1185">Reference proteome</keyword>
<dbReference type="Gene3D" id="3.40.50.11310">
    <property type="entry name" value="Bacterial phosphonate metabolism protein PhnH"/>
    <property type="match status" value="1"/>
</dbReference>
<dbReference type="Pfam" id="PF05845">
    <property type="entry name" value="PhnH"/>
    <property type="match status" value="1"/>
</dbReference>
<protein>
    <submittedName>
        <fullName evidence="1">Carbon-phosphorus lyase subunit PhnH</fullName>
    </submittedName>
</protein>
<dbReference type="GO" id="GO:0016829">
    <property type="term" value="F:lyase activity"/>
    <property type="evidence" value="ECO:0007669"/>
    <property type="project" value="UniProtKB-KW"/>
</dbReference>
<dbReference type="SUPFAM" id="SSF159709">
    <property type="entry name" value="PhnH-like"/>
    <property type="match status" value="1"/>
</dbReference>